<proteinExistence type="predicted"/>
<sequence>MKCTGERVVRFLVCLQVVRPFPVISTVIALNWSTRLF</sequence>
<organism evidence="1 2">
    <name type="scientific">Rubripirellula tenax</name>
    <dbReference type="NCBI Taxonomy" id="2528015"/>
    <lineage>
        <taxon>Bacteria</taxon>
        <taxon>Pseudomonadati</taxon>
        <taxon>Planctomycetota</taxon>
        <taxon>Planctomycetia</taxon>
        <taxon>Pirellulales</taxon>
        <taxon>Pirellulaceae</taxon>
        <taxon>Rubripirellula</taxon>
    </lineage>
</organism>
<dbReference type="EMBL" id="SJPW01000006">
    <property type="protein sequence ID" value="TWU48981.1"/>
    <property type="molecule type" value="Genomic_DNA"/>
</dbReference>
<dbReference type="AlphaFoldDB" id="A0A5C6EMW4"/>
<gene>
    <name evidence="1" type="ORF">Poly51_48850</name>
</gene>
<dbReference type="Proteomes" id="UP000318288">
    <property type="component" value="Unassembled WGS sequence"/>
</dbReference>
<name>A0A5C6EMW4_9BACT</name>
<accession>A0A5C6EMW4</accession>
<reference evidence="1 2" key="1">
    <citation type="submission" date="2019-02" db="EMBL/GenBank/DDBJ databases">
        <title>Deep-cultivation of Planctomycetes and their phenomic and genomic characterization uncovers novel biology.</title>
        <authorList>
            <person name="Wiegand S."/>
            <person name="Jogler M."/>
            <person name="Boedeker C."/>
            <person name="Pinto D."/>
            <person name="Vollmers J."/>
            <person name="Rivas-Marin E."/>
            <person name="Kohn T."/>
            <person name="Peeters S.H."/>
            <person name="Heuer A."/>
            <person name="Rast P."/>
            <person name="Oberbeckmann S."/>
            <person name="Bunk B."/>
            <person name="Jeske O."/>
            <person name="Meyerdierks A."/>
            <person name="Storesund J.E."/>
            <person name="Kallscheuer N."/>
            <person name="Luecker S."/>
            <person name="Lage O.M."/>
            <person name="Pohl T."/>
            <person name="Merkel B.J."/>
            <person name="Hornburger P."/>
            <person name="Mueller R.-W."/>
            <person name="Bruemmer F."/>
            <person name="Labrenz M."/>
            <person name="Spormann A.M."/>
            <person name="Op Den Camp H."/>
            <person name="Overmann J."/>
            <person name="Amann R."/>
            <person name="Jetten M.S.M."/>
            <person name="Mascher T."/>
            <person name="Medema M.H."/>
            <person name="Devos D.P."/>
            <person name="Kaster A.-K."/>
            <person name="Ovreas L."/>
            <person name="Rohde M."/>
            <person name="Galperin M.Y."/>
            <person name="Jogler C."/>
        </authorList>
    </citation>
    <scope>NUCLEOTIDE SEQUENCE [LARGE SCALE GENOMIC DNA]</scope>
    <source>
        <strain evidence="1 2">Poly51</strain>
    </source>
</reference>
<evidence type="ECO:0000313" key="2">
    <source>
        <dbReference type="Proteomes" id="UP000318288"/>
    </source>
</evidence>
<comment type="caution">
    <text evidence="1">The sequence shown here is derived from an EMBL/GenBank/DDBJ whole genome shotgun (WGS) entry which is preliminary data.</text>
</comment>
<evidence type="ECO:0000313" key="1">
    <source>
        <dbReference type="EMBL" id="TWU48981.1"/>
    </source>
</evidence>
<protein>
    <submittedName>
        <fullName evidence="1">Uncharacterized protein</fullName>
    </submittedName>
</protein>
<keyword evidence="2" id="KW-1185">Reference proteome</keyword>